<comment type="caution">
    <text evidence="2">The sequence shown here is derived from an EMBL/GenBank/DDBJ whole genome shotgun (WGS) entry which is preliminary data.</text>
</comment>
<organism evidence="2 3">
    <name type="scientific">Heterostelium pallidum (strain ATCC 26659 / Pp 5 / PN500)</name>
    <name type="common">Cellular slime mold</name>
    <name type="synonym">Polysphondylium pallidum</name>
    <dbReference type="NCBI Taxonomy" id="670386"/>
    <lineage>
        <taxon>Eukaryota</taxon>
        <taxon>Amoebozoa</taxon>
        <taxon>Evosea</taxon>
        <taxon>Eumycetozoa</taxon>
        <taxon>Dictyostelia</taxon>
        <taxon>Acytosteliales</taxon>
        <taxon>Acytosteliaceae</taxon>
        <taxon>Heterostelium</taxon>
    </lineage>
</organism>
<feature type="compositionally biased region" description="Basic and acidic residues" evidence="1">
    <location>
        <begin position="208"/>
        <end position="231"/>
    </location>
</feature>
<dbReference type="OMA" id="CLINCKL"/>
<proteinExistence type="predicted"/>
<dbReference type="AlphaFoldDB" id="D3BVM2"/>
<reference evidence="2 3" key="1">
    <citation type="journal article" date="2011" name="Genome Res.">
        <title>Phylogeny-wide analysis of social amoeba genomes highlights ancient origins for complex intercellular communication.</title>
        <authorList>
            <person name="Heidel A.J."/>
            <person name="Lawal H.M."/>
            <person name="Felder M."/>
            <person name="Schilde C."/>
            <person name="Helps N.R."/>
            <person name="Tunggal B."/>
            <person name="Rivero F."/>
            <person name="John U."/>
            <person name="Schleicher M."/>
            <person name="Eichinger L."/>
            <person name="Platzer M."/>
            <person name="Noegel A.A."/>
            <person name="Schaap P."/>
            <person name="Gloeckner G."/>
        </authorList>
    </citation>
    <scope>NUCLEOTIDE SEQUENCE [LARGE SCALE GENOMIC DNA]</scope>
    <source>
        <strain evidence="3">ATCC 26659 / Pp 5 / PN500</strain>
    </source>
</reference>
<dbReference type="InParanoid" id="D3BVM2"/>
<dbReference type="FunCoup" id="D3BVM2">
    <property type="interactions" value="805"/>
</dbReference>
<protein>
    <submittedName>
        <fullName evidence="2">Uncharacterized protein</fullName>
    </submittedName>
</protein>
<keyword evidence="3" id="KW-1185">Reference proteome</keyword>
<sequence>MSSFKYLGIVNTIKRNIGCTKYINNNSSSSNSKFRHILRSSSSSNSIVCCISSSNNNKRYFCTNQINVNTSSSSSTLNNENDKKEKTTTTTQTTSTSTTTTTSEEKPKSQCWCLINCKLESKRIHVSKVKPIPYIIIDNLIILLTIIVNDNDITIYNLDENDKGYVLGEYNINYESPLCESRKQVLDVLVREKDQSIQEQLLESQQQKNDEEKEKEEEKKQTKSLFKTEEEKEEDDRVYPVLNDTTTSIGPCHILYKNEWIVTVVERTETDNKDNEPYFVLKLKTPIRLTNDLSFNIESLSYFSSIEKLLSFTKSVDCSDKEFEKLFLTKSDSKWTKQETKWLVEKRPFLREALMSLKLHLLPSVGFNNCGINLELKKEDRVKCKQDSSLEFPDGVYQLCLEIDSTESIWKKNPETIEKILYLYTVMFDSLASINYIDDAPIDQVYL</sequence>
<name>D3BVM2_HETP5</name>
<accession>D3BVM2</accession>
<dbReference type="RefSeq" id="XP_020426659.1">
    <property type="nucleotide sequence ID" value="XM_020571070.1"/>
</dbReference>
<feature type="compositionally biased region" description="Low complexity" evidence="1">
    <location>
        <begin position="88"/>
        <end position="102"/>
    </location>
</feature>
<evidence type="ECO:0000313" key="3">
    <source>
        <dbReference type="Proteomes" id="UP000001396"/>
    </source>
</evidence>
<feature type="region of interest" description="Disordered" evidence="1">
    <location>
        <begin position="202"/>
        <end position="231"/>
    </location>
</feature>
<dbReference type="EMBL" id="ADBJ01000063">
    <property type="protein sequence ID" value="EFA74525.1"/>
    <property type="molecule type" value="Genomic_DNA"/>
</dbReference>
<feature type="region of interest" description="Disordered" evidence="1">
    <location>
        <begin position="72"/>
        <end position="103"/>
    </location>
</feature>
<gene>
    <name evidence="2" type="ORF">PPL_00023</name>
</gene>
<dbReference type="Proteomes" id="UP000001396">
    <property type="component" value="Unassembled WGS sequence"/>
</dbReference>
<evidence type="ECO:0000256" key="1">
    <source>
        <dbReference type="SAM" id="MobiDB-lite"/>
    </source>
</evidence>
<evidence type="ECO:0000313" key="2">
    <source>
        <dbReference type="EMBL" id="EFA74525.1"/>
    </source>
</evidence>
<dbReference type="GeneID" id="31355557"/>